<evidence type="ECO:0000256" key="9">
    <source>
        <dbReference type="ARBA" id="ARBA00022857"/>
    </source>
</evidence>
<proteinExistence type="inferred from homology"/>
<evidence type="ECO:0000256" key="4">
    <source>
        <dbReference type="ARBA" id="ARBA00013036"/>
    </source>
</evidence>
<dbReference type="EMBL" id="FOHA01000003">
    <property type="protein sequence ID" value="SER68932.1"/>
    <property type="molecule type" value="Genomic_DNA"/>
</dbReference>
<keyword evidence="6 12" id="KW-0285">Flavoprotein</keyword>
<dbReference type="GO" id="GO:0004107">
    <property type="term" value="F:chorismate synthase activity"/>
    <property type="evidence" value="ECO:0007669"/>
    <property type="project" value="UniProtKB-UniRule"/>
</dbReference>
<evidence type="ECO:0000256" key="11">
    <source>
        <dbReference type="ARBA" id="ARBA00023239"/>
    </source>
</evidence>
<dbReference type="PANTHER" id="PTHR21085">
    <property type="entry name" value="CHORISMATE SYNTHASE"/>
    <property type="match status" value="1"/>
</dbReference>
<dbReference type="NCBIfam" id="NF003793">
    <property type="entry name" value="PRK05382.1"/>
    <property type="match status" value="1"/>
</dbReference>
<dbReference type="GO" id="GO:0009423">
    <property type="term" value="P:chorismate biosynthetic process"/>
    <property type="evidence" value="ECO:0007669"/>
    <property type="project" value="UniProtKB-UniRule"/>
</dbReference>
<feature type="binding site" evidence="12">
    <location>
        <position position="296"/>
    </location>
    <ligand>
        <name>FMN</name>
        <dbReference type="ChEBI" id="CHEBI:58210"/>
    </ligand>
</feature>
<comment type="function">
    <text evidence="12">Catalyzes the anti-1,4-elimination of the C-3 phosphate and the C-6 proR hydrogen from 5-enolpyruvylshikimate-3-phosphate (EPSP) to yield chorismate, which is the branch point compound that serves as the starting substrate for the three terminal pathways of aromatic amino acid biosynthesis. This reaction introduces a second double bond into the aromatic ring system.</text>
</comment>
<evidence type="ECO:0000256" key="8">
    <source>
        <dbReference type="ARBA" id="ARBA00022827"/>
    </source>
</evidence>
<evidence type="ECO:0000256" key="6">
    <source>
        <dbReference type="ARBA" id="ARBA00022630"/>
    </source>
</evidence>
<keyword evidence="15" id="KW-1185">Reference proteome</keyword>
<comment type="pathway">
    <text evidence="1 12 13">Metabolic intermediate biosynthesis; chorismate biosynthesis; chorismate from D-erythrose 4-phosphate and phosphoenolpyruvate: step 7/7.</text>
</comment>
<dbReference type="PROSITE" id="PS00787">
    <property type="entry name" value="CHORISMATE_SYNTHASE_1"/>
    <property type="match status" value="1"/>
</dbReference>
<dbReference type="InterPro" id="IPR000453">
    <property type="entry name" value="Chorismate_synth"/>
</dbReference>
<dbReference type="GO" id="GO:0005829">
    <property type="term" value="C:cytosol"/>
    <property type="evidence" value="ECO:0007669"/>
    <property type="project" value="TreeGrafter"/>
</dbReference>
<dbReference type="PROSITE" id="PS00788">
    <property type="entry name" value="CHORISMATE_SYNTHASE_2"/>
    <property type="match status" value="1"/>
</dbReference>
<keyword evidence="9 12" id="KW-0521">NADP</keyword>
<evidence type="ECO:0000256" key="13">
    <source>
        <dbReference type="RuleBase" id="RU000605"/>
    </source>
</evidence>
<feature type="binding site" evidence="12">
    <location>
        <begin position="130"/>
        <end position="132"/>
    </location>
    <ligand>
        <name>FMN</name>
        <dbReference type="ChEBI" id="CHEBI:58210"/>
    </ligand>
</feature>
<comment type="cofactor">
    <cofactor evidence="12 13">
        <name>FMNH2</name>
        <dbReference type="ChEBI" id="CHEBI:57618"/>
    </cofactor>
    <text evidence="12 13">Reduced FMN (FMNH(2)).</text>
</comment>
<dbReference type="OrthoDB" id="9771806at2"/>
<evidence type="ECO:0000256" key="10">
    <source>
        <dbReference type="ARBA" id="ARBA00023141"/>
    </source>
</evidence>
<dbReference type="STRING" id="142588.SAMN04488559_103122"/>
<feature type="binding site" evidence="12">
    <location>
        <begin position="311"/>
        <end position="315"/>
    </location>
    <ligand>
        <name>FMN</name>
        <dbReference type="ChEBI" id="CHEBI:58210"/>
    </ligand>
</feature>
<comment type="similarity">
    <text evidence="2 12 13">Belongs to the chorismate synthase family.</text>
</comment>
<name>A0A1H9R883_9LACT</name>
<dbReference type="GO" id="GO:0008652">
    <property type="term" value="P:amino acid biosynthetic process"/>
    <property type="evidence" value="ECO:0007669"/>
    <property type="project" value="UniProtKB-KW"/>
</dbReference>
<evidence type="ECO:0000256" key="1">
    <source>
        <dbReference type="ARBA" id="ARBA00005044"/>
    </source>
</evidence>
<evidence type="ECO:0000256" key="3">
    <source>
        <dbReference type="ARBA" id="ARBA00011881"/>
    </source>
</evidence>
<dbReference type="Pfam" id="PF01264">
    <property type="entry name" value="Chorismate_synt"/>
    <property type="match status" value="1"/>
</dbReference>
<organism evidence="14 15">
    <name type="scientific">Isobaculum melis</name>
    <dbReference type="NCBI Taxonomy" id="142588"/>
    <lineage>
        <taxon>Bacteria</taxon>
        <taxon>Bacillati</taxon>
        <taxon>Bacillota</taxon>
        <taxon>Bacilli</taxon>
        <taxon>Lactobacillales</taxon>
        <taxon>Carnobacteriaceae</taxon>
        <taxon>Isobaculum</taxon>
    </lineage>
</organism>
<feature type="binding site" evidence="12">
    <location>
        <begin position="251"/>
        <end position="252"/>
    </location>
    <ligand>
        <name>FMN</name>
        <dbReference type="ChEBI" id="CHEBI:58210"/>
    </ligand>
</feature>
<dbReference type="Proteomes" id="UP000198948">
    <property type="component" value="Unassembled WGS sequence"/>
</dbReference>
<evidence type="ECO:0000256" key="2">
    <source>
        <dbReference type="ARBA" id="ARBA00008014"/>
    </source>
</evidence>
<dbReference type="FunFam" id="3.60.150.10:FF:000002">
    <property type="entry name" value="Chorismate synthase"/>
    <property type="match status" value="1"/>
</dbReference>
<keyword evidence="10 12" id="KW-0057">Aromatic amino acid biosynthesis</keyword>
<comment type="catalytic activity">
    <reaction evidence="12 13">
        <text>5-O-(1-carboxyvinyl)-3-phosphoshikimate = chorismate + phosphate</text>
        <dbReference type="Rhea" id="RHEA:21020"/>
        <dbReference type="ChEBI" id="CHEBI:29748"/>
        <dbReference type="ChEBI" id="CHEBI:43474"/>
        <dbReference type="ChEBI" id="CHEBI:57701"/>
        <dbReference type="EC" id="4.2.3.5"/>
    </reaction>
</comment>
<dbReference type="PANTHER" id="PTHR21085:SF0">
    <property type="entry name" value="CHORISMATE SYNTHASE"/>
    <property type="match status" value="1"/>
</dbReference>
<keyword evidence="11 12" id="KW-0456">Lyase</keyword>
<feature type="binding site" evidence="12">
    <location>
        <position position="337"/>
    </location>
    <ligand>
        <name>FMN</name>
        <dbReference type="ChEBI" id="CHEBI:58210"/>
    </ligand>
</feature>
<dbReference type="PIRSF" id="PIRSF001456">
    <property type="entry name" value="Chorismate_synth"/>
    <property type="match status" value="1"/>
</dbReference>
<dbReference type="SUPFAM" id="SSF103263">
    <property type="entry name" value="Chorismate synthase, AroC"/>
    <property type="match status" value="1"/>
</dbReference>
<evidence type="ECO:0000256" key="12">
    <source>
        <dbReference type="HAMAP-Rule" id="MF_00300"/>
    </source>
</evidence>
<dbReference type="GO" id="GO:0009073">
    <property type="term" value="P:aromatic amino acid family biosynthetic process"/>
    <property type="evidence" value="ECO:0007669"/>
    <property type="project" value="UniProtKB-KW"/>
</dbReference>
<keyword evidence="5 12" id="KW-0028">Amino-acid biosynthesis</keyword>
<sequence>MRILTAGESHGPSLTAIIEGFPAGLTIDEAKINQALAMRQQGYGRGNRMKIESDGVTFLSGIRHGMTLGSPITISIPNKDYQNWEAIMNPAAPTEAIKHERKVTRPRPGHGDLVGGMKYQHRDLRNVLERSSARETTLQVAIGALCKQLLEAIGIQTESKVTEIGGLQDLDYREELTESQAKHLQVSSVRMCLPEVETAVIAKIDEAKRAGDTLGGAFQVKVTGVPAGVGSYVQHDRKLDGKLAGALMSLNAIKSVSIGLGHQLAGLPGSQVQDEITWEETQGYRRKTNHLGGIEAGMSNGMPILVTGTMKPIPTLYQPLQSVDIETKEVFKASVERSDTCAVPACSRIAEHMIATTITQAILEQFESDQMPRLKQNIADYRQYLQDF</sequence>
<feature type="binding site" evidence="12">
    <location>
        <position position="39"/>
    </location>
    <ligand>
        <name>NADP(+)</name>
        <dbReference type="ChEBI" id="CHEBI:58349"/>
    </ligand>
</feature>
<feature type="binding site" evidence="12">
    <location>
        <position position="45"/>
    </location>
    <ligand>
        <name>NADP(+)</name>
        <dbReference type="ChEBI" id="CHEBI:58349"/>
    </ligand>
</feature>
<dbReference type="Gene3D" id="3.60.150.10">
    <property type="entry name" value="Chorismate synthase AroC"/>
    <property type="match status" value="1"/>
</dbReference>
<dbReference type="RefSeq" id="WP_092650595.1">
    <property type="nucleotide sequence ID" value="NZ_FOHA01000003.1"/>
</dbReference>
<protein>
    <recommendedName>
        <fullName evidence="4 12">Chorismate synthase</fullName>
        <shortName evidence="12">CS</shortName>
        <ecNumber evidence="4 12">4.2.3.5</ecNumber>
    </recommendedName>
    <alternativeName>
        <fullName evidence="12">5-enolpyruvylshikimate-3-phosphate phospholyase</fullName>
    </alternativeName>
</protein>
<evidence type="ECO:0000313" key="15">
    <source>
        <dbReference type="Proteomes" id="UP000198948"/>
    </source>
</evidence>
<dbReference type="AlphaFoldDB" id="A0A1H9R883"/>
<evidence type="ECO:0000256" key="5">
    <source>
        <dbReference type="ARBA" id="ARBA00022605"/>
    </source>
</evidence>
<dbReference type="EC" id="4.2.3.5" evidence="4 12"/>
<dbReference type="InterPro" id="IPR035904">
    <property type="entry name" value="Chorismate_synth_AroC_sf"/>
</dbReference>
<evidence type="ECO:0000256" key="7">
    <source>
        <dbReference type="ARBA" id="ARBA00022643"/>
    </source>
</evidence>
<dbReference type="InterPro" id="IPR020541">
    <property type="entry name" value="Chorismate_synthase_CS"/>
</dbReference>
<dbReference type="HAMAP" id="MF_00300">
    <property type="entry name" value="Chorismate_synth"/>
    <property type="match status" value="1"/>
</dbReference>
<evidence type="ECO:0000313" key="14">
    <source>
        <dbReference type="EMBL" id="SER68932.1"/>
    </source>
</evidence>
<keyword evidence="8 12" id="KW-0274">FAD</keyword>
<dbReference type="GO" id="GO:0010181">
    <property type="term" value="F:FMN binding"/>
    <property type="evidence" value="ECO:0007669"/>
    <property type="project" value="TreeGrafter"/>
</dbReference>
<accession>A0A1H9R883</accession>
<keyword evidence="7 12" id="KW-0288">FMN</keyword>
<gene>
    <name evidence="12" type="primary">aroC</name>
    <name evidence="14" type="ORF">SAMN04488559_103122</name>
</gene>
<dbReference type="UniPathway" id="UPA00053">
    <property type="reaction ID" value="UER00090"/>
</dbReference>
<comment type="subunit">
    <text evidence="3 12">Homotetramer.</text>
</comment>
<dbReference type="NCBIfam" id="TIGR00033">
    <property type="entry name" value="aroC"/>
    <property type="match status" value="1"/>
</dbReference>
<dbReference type="CDD" id="cd07304">
    <property type="entry name" value="Chorismate_synthase"/>
    <property type="match status" value="1"/>
</dbReference>
<reference evidence="14 15" key="1">
    <citation type="submission" date="2016-10" db="EMBL/GenBank/DDBJ databases">
        <authorList>
            <person name="de Groot N.N."/>
        </authorList>
    </citation>
    <scope>NUCLEOTIDE SEQUENCE [LARGE SCALE GENOMIC DNA]</scope>
    <source>
        <strain evidence="14 15">DSM 13760</strain>
    </source>
</reference>